<keyword evidence="1" id="KW-0175">Coiled coil</keyword>
<name>A0A9W6F1F0_9CHLO</name>
<dbReference type="Proteomes" id="UP001165080">
    <property type="component" value="Unassembled WGS sequence"/>
</dbReference>
<comment type="caution">
    <text evidence="2">The sequence shown here is derived from an EMBL/GenBank/DDBJ whole genome shotgun (WGS) entry which is preliminary data.</text>
</comment>
<evidence type="ECO:0000313" key="3">
    <source>
        <dbReference type="Proteomes" id="UP001165080"/>
    </source>
</evidence>
<dbReference type="EMBL" id="BRXU01000005">
    <property type="protein sequence ID" value="GLC52096.1"/>
    <property type="molecule type" value="Genomic_DNA"/>
</dbReference>
<keyword evidence="3" id="KW-1185">Reference proteome</keyword>
<evidence type="ECO:0000313" key="2">
    <source>
        <dbReference type="EMBL" id="GLC52096.1"/>
    </source>
</evidence>
<protein>
    <submittedName>
        <fullName evidence="2">Uncharacterized protein</fullName>
    </submittedName>
</protein>
<evidence type="ECO:0000256" key="1">
    <source>
        <dbReference type="SAM" id="Coils"/>
    </source>
</evidence>
<proteinExistence type="predicted"/>
<feature type="coiled-coil region" evidence="1">
    <location>
        <begin position="42"/>
        <end position="69"/>
    </location>
</feature>
<dbReference type="AlphaFoldDB" id="A0A9W6F1F0"/>
<sequence>MVSLCRKGSSPLSGRPAAMEDLFGSRVTVNIPRSTRSLMTLALEQRKANDLAESRLAKLEEQMKRFRDTDDRCIEDGVAGVVAEKLGEGEVVVTQYDFKGEAGDLGALVVGRWEGKDVIVLVNAKNNMDTFYRKALAELSGAMRYWEKLKNLSAEELEEEDALASDYHKLQLANYSSYSVMLAFGGNKFSKHVAQTKLAHLQTPWFYVVADPTGRFLATHSKQLP</sequence>
<accession>A0A9W6F1F0</accession>
<organism evidence="2 3">
    <name type="scientific">Pleodorina starrii</name>
    <dbReference type="NCBI Taxonomy" id="330485"/>
    <lineage>
        <taxon>Eukaryota</taxon>
        <taxon>Viridiplantae</taxon>
        <taxon>Chlorophyta</taxon>
        <taxon>core chlorophytes</taxon>
        <taxon>Chlorophyceae</taxon>
        <taxon>CS clade</taxon>
        <taxon>Chlamydomonadales</taxon>
        <taxon>Volvocaceae</taxon>
        <taxon>Pleodorina</taxon>
    </lineage>
</organism>
<reference evidence="2 3" key="1">
    <citation type="journal article" date="2023" name="Commun. Biol.">
        <title>Reorganization of the ancestral sex-determining regions during the evolution of trioecy in Pleodorina starrii.</title>
        <authorList>
            <person name="Takahashi K."/>
            <person name="Suzuki S."/>
            <person name="Kawai-Toyooka H."/>
            <person name="Yamamoto K."/>
            <person name="Hamaji T."/>
            <person name="Ootsuki R."/>
            <person name="Yamaguchi H."/>
            <person name="Kawachi M."/>
            <person name="Higashiyama T."/>
            <person name="Nozaki H."/>
        </authorList>
    </citation>
    <scope>NUCLEOTIDE SEQUENCE [LARGE SCALE GENOMIC DNA]</scope>
    <source>
        <strain evidence="2 3">NIES-4479</strain>
    </source>
</reference>
<gene>
    <name evidence="2" type="primary">PLEST003889</name>
    <name evidence="2" type="ORF">PLESTB_000582300</name>
</gene>